<evidence type="ECO:0000313" key="4">
    <source>
        <dbReference type="EMBL" id="WNK19348.1"/>
    </source>
</evidence>
<dbReference type="Gene3D" id="3.40.30.10">
    <property type="entry name" value="Glutaredoxin"/>
    <property type="match status" value="1"/>
</dbReference>
<dbReference type="CDD" id="cd02968">
    <property type="entry name" value="SCO"/>
    <property type="match status" value="1"/>
</dbReference>
<keyword evidence="5" id="KW-1185">Reference proteome</keyword>
<dbReference type="PANTHER" id="PTHR12151:SF25">
    <property type="entry name" value="LINALOOL DEHYDRATASE_ISOMERASE DOMAIN-CONTAINING PROTEIN"/>
    <property type="match status" value="1"/>
</dbReference>
<gene>
    <name evidence="4" type="ORF">P1P91_10840</name>
</gene>
<evidence type="ECO:0000256" key="1">
    <source>
        <dbReference type="ARBA" id="ARBA00010996"/>
    </source>
</evidence>
<name>A0ABY9YZ83_9GAMM</name>
<dbReference type="RefSeq" id="WP_311882558.1">
    <property type="nucleotide sequence ID" value="NZ_CP119391.1"/>
</dbReference>
<keyword evidence="2" id="KW-0186">Copper</keyword>
<proteinExistence type="inferred from homology"/>
<dbReference type="EMBL" id="CP119391">
    <property type="protein sequence ID" value="WNK19348.1"/>
    <property type="molecule type" value="Genomic_DNA"/>
</dbReference>
<dbReference type="Pfam" id="PF02630">
    <property type="entry name" value="SCO1-SenC"/>
    <property type="match status" value="1"/>
</dbReference>
<feature type="domain" description="Thioredoxin" evidence="3">
    <location>
        <begin position="30"/>
        <end position="195"/>
    </location>
</feature>
<dbReference type="InterPro" id="IPR003782">
    <property type="entry name" value="SCO1/SenC"/>
</dbReference>
<dbReference type="PANTHER" id="PTHR12151">
    <property type="entry name" value="ELECTRON TRANSPORT PROTIN SCO1/SENC FAMILY MEMBER"/>
    <property type="match status" value="1"/>
</dbReference>
<dbReference type="PROSITE" id="PS51352">
    <property type="entry name" value="THIOREDOXIN_2"/>
    <property type="match status" value="1"/>
</dbReference>
<evidence type="ECO:0000256" key="2">
    <source>
        <dbReference type="ARBA" id="ARBA00023008"/>
    </source>
</evidence>
<accession>A0ABY9YZ83</accession>
<sequence>MLRRFLIGLAVLAALIAVTGCEESHEWRTADISDRLPPLDFTLTDENGRTVDESDYAGKPTLVFFGYTHCPDVCPVTLARLASVIRQLDADESDQVQVLFISVDPARDTPAVLDAYTDAFNPRFVGLTGSKEQIDAVTNRYRVHYSYGDKDADGDYAVTHSSAVMAFGRDGEPAFLTRDTDSDAALIDDLEALLK</sequence>
<dbReference type="Proteomes" id="UP001301869">
    <property type="component" value="Chromosome"/>
</dbReference>
<protein>
    <submittedName>
        <fullName evidence="4">SCO family protein</fullName>
    </submittedName>
</protein>
<dbReference type="InterPro" id="IPR013766">
    <property type="entry name" value="Thioredoxin_domain"/>
</dbReference>
<dbReference type="PROSITE" id="PS51257">
    <property type="entry name" value="PROKAR_LIPOPROTEIN"/>
    <property type="match status" value="1"/>
</dbReference>
<dbReference type="InterPro" id="IPR036249">
    <property type="entry name" value="Thioredoxin-like_sf"/>
</dbReference>
<dbReference type="SUPFAM" id="SSF52833">
    <property type="entry name" value="Thioredoxin-like"/>
    <property type="match status" value="1"/>
</dbReference>
<reference evidence="4 5" key="1">
    <citation type="submission" date="2023-03" db="EMBL/GenBank/DDBJ databases">
        <title>Halomonas sp. nov., isolated from Korean tranditional fermented seafood 'Jeotgal'.</title>
        <authorList>
            <person name="Kim B."/>
            <person name="Shin N.-R."/>
        </authorList>
    </citation>
    <scope>NUCLEOTIDE SEQUENCE [LARGE SCALE GENOMIC DNA]</scope>
    <source>
        <strain evidence="4 5">SG2L-4</strain>
    </source>
</reference>
<evidence type="ECO:0000313" key="5">
    <source>
        <dbReference type="Proteomes" id="UP001301869"/>
    </source>
</evidence>
<comment type="similarity">
    <text evidence="1">Belongs to the SCO1/2 family.</text>
</comment>
<evidence type="ECO:0000259" key="3">
    <source>
        <dbReference type="PROSITE" id="PS51352"/>
    </source>
</evidence>
<organism evidence="4 5">
    <name type="scientific">Halomonas piscis</name>
    <dbReference type="NCBI Taxonomy" id="3031727"/>
    <lineage>
        <taxon>Bacteria</taxon>
        <taxon>Pseudomonadati</taxon>
        <taxon>Pseudomonadota</taxon>
        <taxon>Gammaproteobacteria</taxon>
        <taxon>Oceanospirillales</taxon>
        <taxon>Halomonadaceae</taxon>
        <taxon>Halomonas</taxon>
    </lineage>
</organism>